<dbReference type="EMBL" id="JAFCMP010000301">
    <property type="protein sequence ID" value="KAG5181672.1"/>
    <property type="molecule type" value="Genomic_DNA"/>
</dbReference>
<evidence type="ECO:0000313" key="2">
    <source>
        <dbReference type="Proteomes" id="UP000664859"/>
    </source>
</evidence>
<evidence type="ECO:0000313" key="1">
    <source>
        <dbReference type="EMBL" id="KAG5181672.1"/>
    </source>
</evidence>
<proteinExistence type="predicted"/>
<dbReference type="Proteomes" id="UP000664859">
    <property type="component" value="Unassembled WGS sequence"/>
</dbReference>
<organism evidence="1 2">
    <name type="scientific">Tribonema minus</name>
    <dbReference type="NCBI Taxonomy" id="303371"/>
    <lineage>
        <taxon>Eukaryota</taxon>
        <taxon>Sar</taxon>
        <taxon>Stramenopiles</taxon>
        <taxon>Ochrophyta</taxon>
        <taxon>PX clade</taxon>
        <taxon>Xanthophyceae</taxon>
        <taxon>Tribonematales</taxon>
        <taxon>Tribonemataceae</taxon>
        <taxon>Tribonema</taxon>
    </lineage>
</organism>
<dbReference type="PANTHER" id="PTHR31984">
    <property type="entry name" value="TRANSPORTER, PUTATIVE (DUF179)-RELATED"/>
    <property type="match status" value="1"/>
</dbReference>
<sequence>MAGGKTPAIAAPAADAIAAGSGSSAAAAAAAPAAARWAHALAAPEKGCLLIANEGMFDVGQIYFRRAVVLIIEHGARGTAGLILNQPTTSTMVEVTEGQDAQIAGFEDNTLYFGGDVVSGTGDGTDAVNLMHGREDVEGTEILKGVKLGGLEEALARVAEGTAQPQEFKFFCRYCGWAPGQLQEEVKAGIWYLAACDVPTILDNYIQGQPDGLWSDVLRRMGGKYADVANQWGDR</sequence>
<keyword evidence="2" id="KW-1185">Reference proteome</keyword>
<gene>
    <name evidence="1" type="ORF">JKP88DRAFT_320705</name>
</gene>
<dbReference type="PANTHER" id="PTHR31984:SF17">
    <property type="entry name" value="TRANSCRIPTIONAL REGULATOR"/>
    <property type="match status" value="1"/>
</dbReference>
<dbReference type="Pfam" id="PF02622">
    <property type="entry name" value="DUF179"/>
    <property type="match status" value="1"/>
</dbReference>
<reference evidence="1" key="1">
    <citation type="submission" date="2021-02" db="EMBL/GenBank/DDBJ databases">
        <title>First Annotated Genome of the Yellow-green Alga Tribonema minus.</title>
        <authorList>
            <person name="Mahan K.M."/>
        </authorList>
    </citation>
    <scope>NUCLEOTIDE SEQUENCE</scope>
    <source>
        <strain evidence="1">UTEX B ZZ1240</strain>
    </source>
</reference>
<protein>
    <submittedName>
        <fullName evidence="1">Uncharacterized protein</fullName>
    </submittedName>
</protein>
<dbReference type="OrthoDB" id="272750at2759"/>
<name>A0A835YX41_9STRA</name>
<dbReference type="SUPFAM" id="SSF143456">
    <property type="entry name" value="VC0467-like"/>
    <property type="match status" value="1"/>
</dbReference>
<dbReference type="AlphaFoldDB" id="A0A835YX41"/>
<comment type="caution">
    <text evidence="1">The sequence shown here is derived from an EMBL/GenBank/DDBJ whole genome shotgun (WGS) entry which is preliminary data.</text>
</comment>
<dbReference type="Gene3D" id="3.40.1740.10">
    <property type="entry name" value="VC0467-like"/>
    <property type="match status" value="1"/>
</dbReference>
<accession>A0A835YX41</accession>
<dbReference type="InterPro" id="IPR003774">
    <property type="entry name" value="AlgH-like"/>
</dbReference>